<evidence type="ECO:0000313" key="5">
    <source>
        <dbReference type="Proteomes" id="UP001208567"/>
    </source>
</evidence>
<organism evidence="4 5">
    <name type="scientific">Clostridium omnivorum</name>
    <dbReference type="NCBI Taxonomy" id="1604902"/>
    <lineage>
        <taxon>Bacteria</taxon>
        <taxon>Bacillati</taxon>
        <taxon>Bacillota</taxon>
        <taxon>Clostridia</taxon>
        <taxon>Eubacteriales</taxon>
        <taxon>Clostridiaceae</taxon>
        <taxon>Clostridium</taxon>
    </lineage>
</organism>
<reference evidence="4 5" key="1">
    <citation type="journal article" date="2024" name="Int. J. Syst. Evol. Microbiol.">
        <title>Clostridium omnivorum sp. nov., isolated from anoxic soil under the treatment of reductive soil disinfestation.</title>
        <authorList>
            <person name="Ueki A."/>
            <person name="Tonouchi A."/>
            <person name="Kaku N."/>
            <person name="Honma S."/>
            <person name="Ueki K."/>
        </authorList>
    </citation>
    <scope>NUCLEOTIDE SEQUENCE [LARGE SCALE GENOMIC DNA]</scope>
    <source>
        <strain evidence="4 5">E14</strain>
    </source>
</reference>
<dbReference type="Proteomes" id="UP001208567">
    <property type="component" value="Unassembled WGS sequence"/>
</dbReference>
<dbReference type="Pfam" id="PF00905">
    <property type="entry name" value="Transpeptidase"/>
    <property type="match status" value="1"/>
</dbReference>
<protein>
    <submittedName>
        <fullName evidence="4">Penicillin-binding protein</fullName>
    </submittedName>
</protein>
<dbReference type="PANTHER" id="PTHR30627:SF1">
    <property type="entry name" value="PEPTIDOGLYCAN D,D-TRANSPEPTIDASE FTSI"/>
    <property type="match status" value="1"/>
</dbReference>
<dbReference type="SUPFAM" id="SSF56601">
    <property type="entry name" value="beta-lactamase/transpeptidase-like"/>
    <property type="match status" value="1"/>
</dbReference>
<keyword evidence="5" id="KW-1185">Reference proteome</keyword>
<accession>A0ABQ5NCR9</accession>
<sequence length="547" mass="61574">MINKSENHRLYFILCVFSLVLAFLLWRAKVMTIDQSPVLKTMADLQYSQEIKISDLNYTLFDKNGKNLLNYKTNYYAVIDGSLFIRNYSNTNENDDIYALIYILRNYNKDYDLSNIGLYNDKSLKYYKIDESTYNKLKLLKNIKGFYTYTNSEVDRTEAWSIENLLTRSTNPIDNKQKSASSLEMLLYNKTKGNQYPTIKIEKDIEGNVISQQNITSYPDNTNVRLTIDKNIQDKIKSILNSDKYKDLNQVGVILMEASTGKIRAITQKDDTQPNVNLGSATESGFYMGSVFKVLVEESGIERKLISTTDKYPCVQKIYKNCKDKDHGILNAEEALVVSCNNVYAQLGDIIGVNNILDNAQAHGLSTKILNFDSEAKGQIDRPDTANGEGSGQFVMGQTARVTPIQVINVPNTVVNNGIYIKPQIIEAYVDENNNEKEKVSTTSQSVISKNTAAILKEQMKKVVKQGTGTAANIDGIEVGGKTGSTERYDGTKKLSDGWFAGFFKYNNQYYSMVVFAKEIDPEKQSGGTTAAPIFKDIVMGIKEYLK</sequence>
<dbReference type="RefSeq" id="WP_264852181.1">
    <property type="nucleotide sequence ID" value="NZ_BRXR01000001.1"/>
</dbReference>
<dbReference type="Gene3D" id="3.40.710.10">
    <property type="entry name" value="DD-peptidase/beta-lactamase superfamily"/>
    <property type="match status" value="1"/>
</dbReference>
<comment type="caution">
    <text evidence="4">The sequence shown here is derived from an EMBL/GenBank/DDBJ whole genome shotgun (WGS) entry which is preliminary data.</text>
</comment>
<keyword evidence="2" id="KW-0472">Membrane</keyword>
<feature type="domain" description="Penicillin-binding protein transpeptidase" evidence="3">
    <location>
        <begin position="252"/>
        <end position="539"/>
    </location>
</feature>
<gene>
    <name evidence="4" type="ORF">bsdE14_42810</name>
</gene>
<comment type="subcellular location">
    <subcellularLocation>
        <location evidence="1">Membrane</location>
    </subcellularLocation>
</comment>
<evidence type="ECO:0000256" key="1">
    <source>
        <dbReference type="ARBA" id="ARBA00004370"/>
    </source>
</evidence>
<evidence type="ECO:0000256" key="2">
    <source>
        <dbReference type="ARBA" id="ARBA00023136"/>
    </source>
</evidence>
<dbReference type="PANTHER" id="PTHR30627">
    <property type="entry name" value="PEPTIDOGLYCAN D,D-TRANSPEPTIDASE"/>
    <property type="match status" value="1"/>
</dbReference>
<evidence type="ECO:0000259" key="3">
    <source>
        <dbReference type="Pfam" id="PF00905"/>
    </source>
</evidence>
<dbReference type="InterPro" id="IPR012338">
    <property type="entry name" value="Beta-lactam/transpept-like"/>
</dbReference>
<proteinExistence type="predicted"/>
<dbReference type="InterPro" id="IPR050515">
    <property type="entry name" value="Beta-lactam/transpept"/>
</dbReference>
<name>A0ABQ5NCR9_9CLOT</name>
<dbReference type="EMBL" id="BRXR01000001">
    <property type="protein sequence ID" value="GLC32871.1"/>
    <property type="molecule type" value="Genomic_DNA"/>
</dbReference>
<dbReference type="InterPro" id="IPR001460">
    <property type="entry name" value="PCN-bd_Tpept"/>
</dbReference>
<evidence type="ECO:0000313" key="4">
    <source>
        <dbReference type="EMBL" id="GLC32871.1"/>
    </source>
</evidence>